<evidence type="ECO:0000256" key="5">
    <source>
        <dbReference type="ARBA" id="ARBA00022475"/>
    </source>
</evidence>
<evidence type="ECO:0000256" key="7">
    <source>
        <dbReference type="ARBA" id="ARBA00022692"/>
    </source>
</evidence>
<keyword evidence="5" id="KW-1003">Cell membrane</keyword>
<comment type="subcellular location">
    <subcellularLocation>
        <location evidence="1">Cell inner membrane</location>
    </subcellularLocation>
</comment>
<evidence type="ECO:0000313" key="12">
    <source>
        <dbReference type="Proteomes" id="UP001566331"/>
    </source>
</evidence>
<evidence type="ECO:0000256" key="6">
    <source>
        <dbReference type="ARBA" id="ARBA00022519"/>
    </source>
</evidence>
<evidence type="ECO:0000256" key="3">
    <source>
        <dbReference type="ARBA" id="ARBA00021563"/>
    </source>
</evidence>
<accession>A0ABV4HMS1</accession>
<evidence type="ECO:0000256" key="1">
    <source>
        <dbReference type="ARBA" id="ARBA00004533"/>
    </source>
</evidence>
<organism evidence="11 12">
    <name type="scientific">Luteimonas salinilitoris</name>
    <dbReference type="NCBI Taxonomy" id="3237697"/>
    <lineage>
        <taxon>Bacteria</taxon>
        <taxon>Pseudomonadati</taxon>
        <taxon>Pseudomonadota</taxon>
        <taxon>Gammaproteobacteria</taxon>
        <taxon>Lysobacterales</taxon>
        <taxon>Lysobacteraceae</taxon>
        <taxon>Luteimonas</taxon>
    </lineage>
</organism>
<reference evidence="11 12" key="1">
    <citation type="submission" date="2024-07" db="EMBL/GenBank/DDBJ databases">
        <title>Luteimonas salilacus sp. nov., isolated from the shore soil of Salt Lake in Tibet of China.</title>
        <authorList>
            <person name="Zhang X."/>
            <person name="Li A."/>
        </authorList>
    </citation>
    <scope>NUCLEOTIDE SEQUENCE [LARGE SCALE GENOMIC DNA]</scope>
    <source>
        <strain evidence="11 12">B3-2-R+30</strain>
    </source>
</reference>
<keyword evidence="8" id="KW-0653">Protein transport</keyword>
<evidence type="ECO:0000256" key="2">
    <source>
        <dbReference type="ARBA" id="ARBA00007208"/>
    </source>
</evidence>
<evidence type="ECO:0000256" key="4">
    <source>
        <dbReference type="ARBA" id="ARBA00022448"/>
    </source>
</evidence>
<dbReference type="Pfam" id="PF01203">
    <property type="entry name" value="T2SSN"/>
    <property type="match status" value="1"/>
</dbReference>
<keyword evidence="4" id="KW-0813">Transport</keyword>
<proteinExistence type="inferred from homology"/>
<dbReference type="EMBL" id="JBFWIC010000001">
    <property type="protein sequence ID" value="MEZ0473136.1"/>
    <property type="molecule type" value="Genomic_DNA"/>
</dbReference>
<keyword evidence="12" id="KW-1185">Reference proteome</keyword>
<keyword evidence="6" id="KW-0997">Cell inner membrane</keyword>
<dbReference type="InterPro" id="IPR022792">
    <property type="entry name" value="T2SS_protein-GspN"/>
</dbReference>
<evidence type="ECO:0000256" key="10">
    <source>
        <dbReference type="ARBA" id="ARBA00030772"/>
    </source>
</evidence>
<comment type="similarity">
    <text evidence="2">Belongs to the GSP N family.</text>
</comment>
<protein>
    <recommendedName>
        <fullName evidence="3">Type II secretion system protein N</fullName>
    </recommendedName>
    <alternativeName>
        <fullName evidence="10">General secretion pathway protein N</fullName>
    </alternativeName>
</protein>
<name>A0ABV4HMS1_9GAMM</name>
<keyword evidence="7" id="KW-0812">Transmembrane</keyword>
<evidence type="ECO:0000313" key="11">
    <source>
        <dbReference type="EMBL" id="MEZ0473136.1"/>
    </source>
</evidence>
<evidence type="ECO:0000256" key="8">
    <source>
        <dbReference type="ARBA" id="ARBA00022927"/>
    </source>
</evidence>
<comment type="caution">
    <text evidence="11">The sequence shown here is derived from an EMBL/GenBank/DDBJ whole genome shotgun (WGS) entry which is preliminary data.</text>
</comment>
<sequence length="238" mass="24341">MSARGLIWLFALALPPLLALLLPLRLALGVVDLERAGLGAAAASGSLWRGRLHDARLHGRALGDVDVRLSPWPLLTGTRELVLRGATLRASLLQGARRGVRDASGTLVLDDLDLAPGLALALDADDASLVFAGDACRSAAGRIGLELHPAGGGEPLAVLDGAVACDGRAATVAWTPSGAASGPFAGLRVDARIEPDGAWRLRSVVTGVDDAREAAALELAGFRPGPAGWSRIDGGTLP</sequence>
<evidence type="ECO:0000256" key="9">
    <source>
        <dbReference type="ARBA" id="ARBA00023136"/>
    </source>
</evidence>
<dbReference type="Proteomes" id="UP001566331">
    <property type="component" value="Unassembled WGS sequence"/>
</dbReference>
<dbReference type="RefSeq" id="WP_370563258.1">
    <property type="nucleotide sequence ID" value="NZ_JBFWIB010000003.1"/>
</dbReference>
<gene>
    <name evidence="11" type="primary">gspN</name>
    <name evidence="11" type="ORF">AB6713_00675</name>
</gene>
<keyword evidence="9" id="KW-0472">Membrane</keyword>